<evidence type="ECO:0000313" key="1">
    <source>
        <dbReference type="EMBL" id="OAG02278.1"/>
    </source>
</evidence>
<dbReference type="RefSeq" id="XP_018032643.1">
    <property type="nucleotide sequence ID" value="XM_018173348.1"/>
</dbReference>
<dbReference type="OrthoDB" id="3729777at2759"/>
<proteinExistence type="predicted"/>
<accession>A0A177C675</accession>
<name>A0A177C675_9PLEO</name>
<dbReference type="EMBL" id="KV441556">
    <property type="protein sequence ID" value="OAG02278.1"/>
    <property type="molecule type" value="Genomic_DNA"/>
</dbReference>
<sequence length="249" mass="28716">MSKILGIWGEVPEENQEWLENTQIPEAAKRLGTRALYFQAGENMFPEENAQTATSFTLYDPLESADSQLSPEQGLSPANSSIDALKDVILEAQYHTCQYEDKAKSFSGDLADVGCLVMGSFQPTPEMHDAFFEWWRGEFVPFIQRSPDFLRVRLWKLEAAADLRNQMVQKRTPDDLYPYIMVYEFKSYDMPWEVAVEIGQSKAYQQFVEKDLKYRYGVYHLKRIYKATGEVEAEFNKDAYSDDEEQGSA</sequence>
<gene>
    <name evidence="1" type="ORF">CC84DRAFT_1008204</name>
</gene>
<dbReference type="AlphaFoldDB" id="A0A177C675"/>
<evidence type="ECO:0000313" key="2">
    <source>
        <dbReference type="Proteomes" id="UP000077069"/>
    </source>
</evidence>
<dbReference type="InParanoid" id="A0A177C675"/>
<evidence type="ECO:0008006" key="3">
    <source>
        <dbReference type="Google" id="ProtNLM"/>
    </source>
</evidence>
<protein>
    <recommendedName>
        <fullName evidence="3">EthD domain-containing protein</fullName>
    </recommendedName>
</protein>
<reference evidence="1 2" key="1">
    <citation type="submission" date="2016-05" db="EMBL/GenBank/DDBJ databases">
        <title>Comparative analysis of secretome profiles of manganese(II)-oxidizing ascomycete fungi.</title>
        <authorList>
            <consortium name="DOE Joint Genome Institute"/>
            <person name="Zeiner C.A."/>
            <person name="Purvine S.O."/>
            <person name="Zink E.M."/>
            <person name="Wu S."/>
            <person name="Pasa-Tolic L."/>
            <person name="Chaput D.L."/>
            <person name="Haridas S."/>
            <person name="Grigoriev I.V."/>
            <person name="Santelli C.M."/>
            <person name="Hansel C.M."/>
        </authorList>
    </citation>
    <scope>NUCLEOTIDE SEQUENCE [LARGE SCALE GENOMIC DNA]</scope>
    <source>
        <strain evidence="1 2">AP3s5-JAC2a</strain>
    </source>
</reference>
<dbReference type="GeneID" id="28756834"/>
<organism evidence="1 2">
    <name type="scientific">Paraphaeosphaeria sporulosa</name>
    <dbReference type="NCBI Taxonomy" id="1460663"/>
    <lineage>
        <taxon>Eukaryota</taxon>
        <taxon>Fungi</taxon>
        <taxon>Dikarya</taxon>
        <taxon>Ascomycota</taxon>
        <taxon>Pezizomycotina</taxon>
        <taxon>Dothideomycetes</taxon>
        <taxon>Pleosporomycetidae</taxon>
        <taxon>Pleosporales</taxon>
        <taxon>Massarineae</taxon>
        <taxon>Didymosphaeriaceae</taxon>
        <taxon>Paraphaeosphaeria</taxon>
    </lineage>
</organism>
<dbReference type="Proteomes" id="UP000077069">
    <property type="component" value="Unassembled WGS sequence"/>
</dbReference>
<keyword evidence="2" id="KW-1185">Reference proteome</keyword>